<dbReference type="Pfam" id="PF06580">
    <property type="entry name" value="His_kinase"/>
    <property type="match status" value="1"/>
</dbReference>
<feature type="transmembrane region" description="Helical" evidence="1">
    <location>
        <begin position="121"/>
        <end position="142"/>
    </location>
</feature>
<dbReference type="SUPFAM" id="SSF55874">
    <property type="entry name" value="ATPase domain of HSP90 chaperone/DNA topoisomerase II/histidine kinase"/>
    <property type="match status" value="1"/>
</dbReference>
<dbReference type="PANTHER" id="PTHR34220:SF7">
    <property type="entry name" value="SENSOR HISTIDINE KINASE YPDA"/>
    <property type="match status" value="1"/>
</dbReference>
<dbReference type="AlphaFoldDB" id="A0A1G9N9R3"/>
<proteinExistence type="predicted"/>
<dbReference type="InterPro" id="IPR036890">
    <property type="entry name" value="HATPase_C_sf"/>
</dbReference>
<dbReference type="GO" id="GO:0000155">
    <property type="term" value="F:phosphorelay sensor kinase activity"/>
    <property type="evidence" value="ECO:0007669"/>
    <property type="project" value="InterPro"/>
</dbReference>
<sequence length="351" mass="40015">MKTLAREQVYWICQIVGWSAYGLISLFISYFAASGEEAPALQIQEILSSLMVVILGIGHTHFFRHLLKRWGWTQLSLDQLIVRVLIADVVMAVSLVFIMFMIDLILGLVPLPLRNIDLGSLLLSLPGFSLTFFMWSLMYFAITSFRNYKREEIERLKWERSIKDFELNKLKSQMNPHFVFNALNSIRALVEEDPEKAKSSITQLSNILRNSLIAGRSKTISLEEEMRTVNDYLLLEKLRFEERLDVNIHLAPEALQIRVPPMIVQTLAENAVKHGISKKTEGGFIEIAGHMENNCLQLSIRNTGVLKSLNSGGFGILNTKQRLELLYGSEDYFTITQESPDVVHVNLKIPC</sequence>
<keyword evidence="3" id="KW-0418">Kinase</keyword>
<keyword evidence="3" id="KW-0808">Transferase</keyword>
<reference evidence="3 4" key="1">
    <citation type="submission" date="2016-10" db="EMBL/GenBank/DDBJ databases">
        <authorList>
            <person name="de Groot N.N."/>
        </authorList>
    </citation>
    <scope>NUCLEOTIDE SEQUENCE [LARGE SCALE GENOMIC DNA]</scope>
    <source>
        <strain evidence="3 4">DSM 25186</strain>
    </source>
</reference>
<accession>A0A1G9N9R3</accession>
<dbReference type="STRING" id="1075417.SAMN05421823_108225"/>
<dbReference type="Proteomes" id="UP000198510">
    <property type="component" value="Unassembled WGS sequence"/>
</dbReference>
<evidence type="ECO:0000259" key="2">
    <source>
        <dbReference type="Pfam" id="PF06580"/>
    </source>
</evidence>
<keyword evidence="1" id="KW-1133">Transmembrane helix</keyword>
<dbReference type="GO" id="GO:0016020">
    <property type="term" value="C:membrane"/>
    <property type="evidence" value="ECO:0007669"/>
    <property type="project" value="InterPro"/>
</dbReference>
<feature type="transmembrane region" description="Helical" evidence="1">
    <location>
        <begin position="43"/>
        <end position="63"/>
    </location>
</feature>
<keyword evidence="4" id="KW-1185">Reference proteome</keyword>
<name>A0A1G9N9R3_9BACT</name>
<protein>
    <submittedName>
        <fullName evidence="3">Histidine kinase</fullName>
    </submittedName>
</protein>
<gene>
    <name evidence="3" type="ORF">SAMN05421823_108225</name>
</gene>
<keyword evidence="1" id="KW-0472">Membrane</keyword>
<feature type="domain" description="Signal transduction histidine kinase internal region" evidence="2">
    <location>
        <begin position="166"/>
        <end position="244"/>
    </location>
</feature>
<dbReference type="InterPro" id="IPR010559">
    <property type="entry name" value="Sig_transdc_His_kin_internal"/>
</dbReference>
<evidence type="ECO:0000256" key="1">
    <source>
        <dbReference type="SAM" id="Phobius"/>
    </source>
</evidence>
<keyword evidence="1" id="KW-0812">Transmembrane</keyword>
<feature type="transmembrane region" description="Helical" evidence="1">
    <location>
        <begin position="84"/>
        <end position="109"/>
    </location>
</feature>
<evidence type="ECO:0000313" key="4">
    <source>
        <dbReference type="Proteomes" id="UP000198510"/>
    </source>
</evidence>
<evidence type="ECO:0000313" key="3">
    <source>
        <dbReference type="EMBL" id="SDL83219.1"/>
    </source>
</evidence>
<feature type="transmembrane region" description="Helical" evidence="1">
    <location>
        <begin position="9"/>
        <end position="31"/>
    </location>
</feature>
<dbReference type="PANTHER" id="PTHR34220">
    <property type="entry name" value="SENSOR HISTIDINE KINASE YPDA"/>
    <property type="match status" value="1"/>
</dbReference>
<organism evidence="3 4">
    <name type="scientific">Catalinimonas alkaloidigena</name>
    <dbReference type="NCBI Taxonomy" id="1075417"/>
    <lineage>
        <taxon>Bacteria</taxon>
        <taxon>Pseudomonadati</taxon>
        <taxon>Bacteroidota</taxon>
        <taxon>Cytophagia</taxon>
        <taxon>Cytophagales</taxon>
        <taxon>Catalimonadaceae</taxon>
        <taxon>Catalinimonas</taxon>
    </lineage>
</organism>
<dbReference type="EMBL" id="FNFO01000008">
    <property type="protein sequence ID" value="SDL83219.1"/>
    <property type="molecule type" value="Genomic_DNA"/>
</dbReference>
<dbReference type="Gene3D" id="3.30.565.10">
    <property type="entry name" value="Histidine kinase-like ATPase, C-terminal domain"/>
    <property type="match status" value="1"/>
</dbReference>
<dbReference type="InterPro" id="IPR050640">
    <property type="entry name" value="Bact_2-comp_sensor_kinase"/>
</dbReference>
<dbReference type="RefSeq" id="WP_176956127.1">
    <property type="nucleotide sequence ID" value="NZ_FNFO01000008.1"/>
</dbReference>